<dbReference type="SUPFAM" id="SSF46689">
    <property type="entry name" value="Homeodomain-like"/>
    <property type="match status" value="1"/>
</dbReference>
<feature type="domain" description="Mor transcription activator" evidence="1">
    <location>
        <begin position="13"/>
        <end position="82"/>
    </location>
</feature>
<comment type="caution">
    <text evidence="2">The sequence shown here is derived from an EMBL/GenBank/DDBJ whole genome shotgun (WGS) entry which is preliminary data.</text>
</comment>
<dbReference type="RefSeq" id="WP_003429506.1">
    <property type="nucleotide sequence ID" value="NZ_AP025558.1"/>
</dbReference>
<evidence type="ECO:0000259" key="1">
    <source>
        <dbReference type="Pfam" id="PF08765"/>
    </source>
</evidence>
<proteinExistence type="predicted"/>
<reference evidence="2" key="1">
    <citation type="journal article" date="2018" name="Genome Biol.">
        <title>SKESA: strategic k-mer extension for scrupulous assemblies.</title>
        <authorList>
            <person name="Souvorov A."/>
            <person name="Agarwala R."/>
            <person name="Lipman D.J."/>
        </authorList>
    </citation>
    <scope>NUCLEOTIDE SEQUENCE</scope>
    <source>
        <strain evidence="2">Clostridioides</strain>
    </source>
</reference>
<dbReference type="Gene3D" id="1.10.10.60">
    <property type="entry name" value="Homeodomain-like"/>
    <property type="match status" value="1"/>
</dbReference>
<gene>
    <name evidence="2" type="ORF">KRQ00_003710</name>
</gene>
<dbReference type="Pfam" id="PF08765">
    <property type="entry name" value="Mor"/>
    <property type="match status" value="1"/>
</dbReference>
<reference evidence="2" key="2">
    <citation type="submission" date="2021-06" db="EMBL/GenBank/DDBJ databases">
        <authorList>
            <consortium name="NCBI Pathogen Detection Project"/>
        </authorList>
    </citation>
    <scope>NUCLEOTIDE SEQUENCE</scope>
    <source>
        <strain evidence="2">Clostridioides</strain>
    </source>
</reference>
<sequence length="85" mass="9922">MKIKVEDIPVQFHAMVEIIGIDKFIEVTKLYGGTNTYIPTYKGLFRYARNREIVKQFNGVNHNELAIRYNMCVSNIKRILNENSV</sequence>
<evidence type="ECO:0000313" key="2">
    <source>
        <dbReference type="EMBL" id="HBH2621896.1"/>
    </source>
</evidence>
<protein>
    <submittedName>
        <fullName evidence="2">Transcriptional regulator</fullName>
    </submittedName>
</protein>
<name>A0A9P3U0Z4_CLODI</name>
<dbReference type="InterPro" id="IPR014875">
    <property type="entry name" value="Mor_transcription_activator"/>
</dbReference>
<evidence type="ECO:0000313" key="3">
    <source>
        <dbReference type="Proteomes" id="UP000879542"/>
    </source>
</evidence>
<dbReference type="EMBL" id="DAEQIJ010000029">
    <property type="protein sequence ID" value="HBH2621896.1"/>
    <property type="molecule type" value="Genomic_DNA"/>
</dbReference>
<dbReference type="Proteomes" id="UP000879542">
    <property type="component" value="Unassembled WGS sequence"/>
</dbReference>
<accession>A0A9P3U0Z4</accession>
<dbReference type="AlphaFoldDB" id="A0A9P3U0Z4"/>
<organism evidence="2 3">
    <name type="scientific">Clostridioides difficile</name>
    <name type="common">Peptoclostridium difficile</name>
    <dbReference type="NCBI Taxonomy" id="1496"/>
    <lineage>
        <taxon>Bacteria</taxon>
        <taxon>Bacillati</taxon>
        <taxon>Bacillota</taxon>
        <taxon>Clostridia</taxon>
        <taxon>Peptostreptococcales</taxon>
        <taxon>Peptostreptococcaceae</taxon>
        <taxon>Clostridioides</taxon>
    </lineage>
</organism>
<dbReference type="InterPro" id="IPR009057">
    <property type="entry name" value="Homeodomain-like_sf"/>
</dbReference>